<protein>
    <submittedName>
        <fullName evidence="1">Uncharacterized protein</fullName>
    </submittedName>
</protein>
<reference evidence="1" key="1">
    <citation type="submission" date="2019-08" db="EMBL/GenBank/DDBJ databases">
        <authorList>
            <person name="Kucharzyk K."/>
            <person name="Murdoch R.W."/>
            <person name="Higgins S."/>
            <person name="Loffler F."/>
        </authorList>
    </citation>
    <scope>NUCLEOTIDE SEQUENCE</scope>
</reference>
<organism evidence="1">
    <name type="scientific">bioreactor metagenome</name>
    <dbReference type="NCBI Taxonomy" id="1076179"/>
    <lineage>
        <taxon>unclassified sequences</taxon>
        <taxon>metagenomes</taxon>
        <taxon>ecological metagenomes</taxon>
    </lineage>
</organism>
<evidence type="ECO:0000313" key="1">
    <source>
        <dbReference type="EMBL" id="MPM57999.1"/>
    </source>
</evidence>
<accession>A0A645AXZ9</accession>
<name>A0A645AXZ9_9ZZZZ</name>
<comment type="caution">
    <text evidence="1">The sequence shown here is derived from an EMBL/GenBank/DDBJ whole genome shotgun (WGS) entry which is preliminary data.</text>
</comment>
<dbReference type="EMBL" id="VSSQ01016548">
    <property type="protein sequence ID" value="MPM57999.1"/>
    <property type="molecule type" value="Genomic_DNA"/>
</dbReference>
<gene>
    <name evidence="1" type="ORF">SDC9_104828</name>
</gene>
<proteinExistence type="predicted"/>
<dbReference type="AlphaFoldDB" id="A0A645AXZ9"/>
<sequence length="91" mass="10219">MPPGESLETHVLHVFDYRRDPLSAILMCVAHVAHVGGYFKYICPVKFQYLYQPGEHGLDFIVKIGAVGIYKSRGKVGHYFIKFIGVAVHNA</sequence>